<dbReference type="Proteomes" id="UP001165366">
    <property type="component" value="Unassembled WGS sequence"/>
</dbReference>
<dbReference type="PANTHER" id="PTHR36456">
    <property type="entry name" value="UPF0232 PROTEIN SCO3875"/>
    <property type="match status" value="1"/>
</dbReference>
<dbReference type="Pfam" id="PF05258">
    <property type="entry name" value="DciA"/>
    <property type="match status" value="1"/>
</dbReference>
<dbReference type="InterPro" id="IPR007922">
    <property type="entry name" value="DciA-like"/>
</dbReference>
<name>A0ABS9KJK7_9BACT</name>
<dbReference type="RefSeq" id="WP_237856588.1">
    <property type="nucleotide sequence ID" value="NZ_JAKLWS010000058.1"/>
</dbReference>
<reference evidence="1" key="1">
    <citation type="submission" date="2022-01" db="EMBL/GenBank/DDBJ databases">
        <authorList>
            <person name="Wang Y."/>
        </authorList>
    </citation>
    <scope>NUCLEOTIDE SEQUENCE</scope>
    <source>
        <strain evidence="1">WB101</strain>
    </source>
</reference>
<protein>
    <submittedName>
        <fullName evidence="1">DUF721 domain-containing protein</fullName>
    </submittedName>
</protein>
<proteinExistence type="predicted"/>
<keyword evidence="2" id="KW-1185">Reference proteome</keyword>
<comment type="caution">
    <text evidence="1">The sequence shown here is derived from an EMBL/GenBank/DDBJ whole genome shotgun (WGS) entry which is preliminary data.</text>
</comment>
<evidence type="ECO:0000313" key="2">
    <source>
        <dbReference type="Proteomes" id="UP001165366"/>
    </source>
</evidence>
<dbReference type="PANTHER" id="PTHR36456:SF1">
    <property type="entry name" value="UPF0232 PROTEIN SCO3875"/>
    <property type="match status" value="1"/>
</dbReference>
<sequence>MAFGRKPKSLDKLLREFMDKIPQKTEMKRGLVLHYWPEVVGDKIDAVTEKVKFDGSKLIVVVKNEAWRYEIHSNRYSIAKRLNDKVNSDVVKDIIVRT</sequence>
<evidence type="ECO:0000313" key="1">
    <source>
        <dbReference type="EMBL" id="MCG2591039.1"/>
    </source>
</evidence>
<dbReference type="EMBL" id="JAKLWS010000058">
    <property type="protein sequence ID" value="MCG2591039.1"/>
    <property type="molecule type" value="Genomic_DNA"/>
</dbReference>
<accession>A0ABS9KJK7</accession>
<gene>
    <name evidence="1" type="ORF">L6773_20885</name>
</gene>
<reference evidence="1" key="2">
    <citation type="submission" date="2024-05" db="EMBL/GenBank/DDBJ databases">
        <title>Rhodohalobacter halophilus gen. nov., sp. nov., a moderately halophilic member of the family Balneolaceae.</title>
        <authorList>
            <person name="Xia J."/>
        </authorList>
    </citation>
    <scope>NUCLEOTIDE SEQUENCE</scope>
    <source>
        <strain evidence="1">WB101</strain>
    </source>
</reference>
<organism evidence="1 2">
    <name type="scientific">Rhodohalobacter sulfatireducens</name>
    <dbReference type="NCBI Taxonomy" id="2911366"/>
    <lineage>
        <taxon>Bacteria</taxon>
        <taxon>Pseudomonadati</taxon>
        <taxon>Balneolota</taxon>
        <taxon>Balneolia</taxon>
        <taxon>Balneolales</taxon>
        <taxon>Balneolaceae</taxon>
        <taxon>Rhodohalobacter</taxon>
    </lineage>
</organism>